<dbReference type="HOGENOM" id="CLU_148147_0_0_1"/>
<name>J4ICQ6_9APHY</name>
<evidence type="ECO:0000313" key="3">
    <source>
        <dbReference type="Proteomes" id="UP000006352"/>
    </source>
</evidence>
<keyword evidence="1" id="KW-0472">Membrane</keyword>
<dbReference type="AlphaFoldDB" id="J4ICQ6"/>
<organism evidence="2 3">
    <name type="scientific">Fibroporia radiculosa</name>
    <dbReference type="NCBI Taxonomy" id="599839"/>
    <lineage>
        <taxon>Eukaryota</taxon>
        <taxon>Fungi</taxon>
        <taxon>Dikarya</taxon>
        <taxon>Basidiomycota</taxon>
        <taxon>Agaricomycotina</taxon>
        <taxon>Agaricomycetes</taxon>
        <taxon>Polyporales</taxon>
        <taxon>Fibroporiaceae</taxon>
        <taxon>Fibroporia</taxon>
    </lineage>
</organism>
<keyword evidence="1" id="KW-0812">Transmembrane</keyword>
<evidence type="ECO:0000313" key="2">
    <source>
        <dbReference type="EMBL" id="CCM06826.1"/>
    </source>
</evidence>
<keyword evidence="3" id="KW-1185">Reference proteome</keyword>
<reference evidence="2 3" key="1">
    <citation type="journal article" date="2012" name="Appl. Environ. Microbiol.">
        <title>Short-read sequencing for genomic analysis of the brown rot fungus Fibroporia radiculosa.</title>
        <authorList>
            <person name="Tang J.D."/>
            <person name="Perkins A.D."/>
            <person name="Sonstegard T.S."/>
            <person name="Schroeder S.G."/>
            <person name="Burgess S.C."/>
            <person name="Diehl S.V."/>
        </authorList>
    </citation>
    <scope>NUCLEOTIDE SEQUENCE [LARGE SCALE GENOMIC DNA]</scope>
    <source>
        <strain evidence="2 3">TFFH 294</strain>
    </source>
</reference>
<evidence type="ECO:0000256" key="1">
    <source>
        <dbReference type="SAM" id="Phobius"/>
    </source>
</evidence>
<accession>J4ICQ6</accession>
<sequence>MTPYKNYSPSSSSTASITILTALLLFSWFFTALLILLLTFTIFVLKDNYTFKVHLELNQVAPLAATTLTVVDKHPHLLLLTLLSSFLITLLSILTLALIVPLTLRTTI</sequence>
<dbReference type="InParanoid" id="J4ICQ6"/>
<keyword evidence="1" id="KW-1133">Transmembrane helix</keyword>
<proteinExistence type="predicted"/>
<dbReference type="RefSeq" id="XP_012176847.1">
    <property type="nucleotide sequence ID" value="XM_012321457.1"/>
</dbReference>
<feature type="transmembrane region" description="Helical" evidence="1">
    <location>
        <begin position="20"/>
        <end position="45"/>
    </location>
</feature>
<protein>
    <submittedName>
        <fullName evidence="2">Uncharacterized protein</fullName>
    </submittedName>
</protein>
<dbReference type="GeneID" id="24101726"/>
<dbReference type="Proteomes" id="UP000006352">
    <property type="component" value="Unassembled WGS sequence"/>
</dbReference>
<feature type="transmembrane region" description="Helical" evidence="1">
    <location>
        <begin position="77"/>
        <end position="104"/>
    </location>
</feature>
<gene>
    <name evidence="2" type="ORF">FIBRA_09129</name>
</gene>
<dbReference type="EMBL" id="HE797523">
    <property type="protein sequence ID" value="CCM06826.1"/>
    <property type="molecule type" value="Genomic_DNA"/>
</dbReference>